<dbReference type="InterPro" id="IPR000639">
    <property type="entry name" value="Epox_hydrolase-like"/>
</dbReference>
<dbReference type="PANTHER" id="PTHR43798:SF31">
    <property type="entry name" value="AB HYDROLASE SUPERFAMILY PROTEIN YCLE"/>
    <property type="match status" value="1"/>
</dbReference>
<dbReference type="RefSeq" id="WP_308127464.1">
    <property type="nucleotide sequence ID" value="NZ_JAHKRM010000039.1"/>
</dbReference>
<dbReference type="PRINTS" id="PR00412">
    <property type="entry name" value="EPOXHYDRLASE"/>
</dbReference>
<organism evidence="3 4">
    <name type="scientific">Nonomuraea guangzhouensis</name>
    <dbReference type="NCBI Taxonomy" id="1291555"/>
    <lineage>
        <taxon>Bacteria</taxon>
        <taxon>Bacillati</taxon>
        <taxon>Actinomycetota</taxon>
        <taxon>Actinomycetes</taxon>
        <taxon>Streptosporangiales</taxon>
        <taxon>Streptosporangiaceae</taxon>
        <taxon>Nonomuraea</taxon>
    </lineage>
</organism>
<comment type="caution">
    <text evidence="3">The sequence shown here is derived from an EMBL/GenBank/DDBJ whole genome shotgun (WGS) entry which is preliminary data.</text>
</comment>
<evidence type="ECO:0000313" key="3">
    <source>
        <dbReference type="EMBL" id="MFD1546029.1"/>
    </source>
</evidence>
<dbReference type="EMBL" id="JBHUCM010000053">
    <property type="protein sequence ID" value="MFD1546029.1"/>
    <property type="molecule type" value="Genomic_DNA"/>
</dbReference>
<proteinExistence type="predicted"/>
<dbReference type="InterPro" id="IPR050266">
    <property type="entry name" value="AB_hydrolase_sf"/>
</dbReference>
<gene>
    <name evidence="3" type="ORF">ACFSJ0_53945</name>
</gene>
<accession>A0ABW4GU50</accession>
<dbReference type="Proteomes" id="UP001597097">
    <property type="component" value="Unassembled WGS sequence"/>
</dbReference>
<evidence type="ECO:0000259" key="2">
    <source>
        <dbReference type="Pfam" id="PF12697"/>
    </source>
</evidence>
<keyword evidence="1 3" id="KW-0378">Hydrolase</keyword>
<dbReference type="InterPro" id="IPR000073">
    <property type="entry name" value="AB_hydrolase_1"/>
</dbReference>
<sequence length="241" mass="25992">MVFSHGAGADHVMFDAQRDHLRALGYRAVTWDLRGHGLSRPAGAPFTAERAIADLRALIGHLRLDRPVLVGQSLGGNLSQALVRRHPELCRALVVIGSTWNTARLSARDHLLLKVAAPSLSMIPAGRLPELMADDCAVTPAARADVRRAFSQLTKREFVEVWRATVSLLDPAPGYRTPVPLCLIRGEQDRTGNIATAMPRWAAAEGVEEIVVPGAGHIANQDAPEAVNAAIETFLRTRGTA</sequence>
<evidence type="ECO:0000313" key="4">
    <source>
        <dbReference type="Proteomes" id="UP001597097"/>
    </source>
</evidence>
<dbReference type="InterPro" id="IPR029058">
    <property type="entry name" value="AB_hydrolase_fold"/>
</dbReference>
<keyword evidence="4" id="KW-1185">Reference proteome</keyword>
<dbReference type="SUPFAM" id="SSF53474">
    <property type="entry name" value="alpha/beta-Hydrolases"/>
    <property type="match status" value="1"/>
</dbReference>
<feature type="domain" description="AB hydrolase-1" evidence="2">
    <location>
        <begin position="2"/>
        <end position="230"/>
    </location>
</feature>
<dbReference type="Pfam" id="PF12697">
    <property type="entry name" value="Abhydrolase_6"/>
    <property type="match status" value="1"/>
</dbReference>
<name>A0ABW4GU50_9ACTN</name>
<dbReference type="PANTHER" id="PTHR43798">
    <property type="entry name" value="MONOACYLGLYCEROL LIPASE"/>
    <property type="match status" value="1"/>
</dbReference>
<dbReference type="Gene3D" id="3.40.50.1820">
    <property type="entry name" value="alpha/beta hydrolase"/>
    <property type="match status" value="1"/>
</dbReference>
<protein>
    <submittedName>
        <fullName evidence="3">Alpha/beta fold hydrolase</fullName>
    </submittedName>
</protein>
<dbReference type="PRINTS" id="PR00111">
    <property type="entry name" value="ABHYDROLASE"/>
</dbReference>
<reference evidence="4" key="1">
    <citation type="journal article" date="2019" name="Int. J. Syst. Evol. Microbiol.">
        <title>The Global Catalogue of Microorganisms (GCM) 10K type strain sequencing project: providing services to taxonomists for standard genome sequencing and annotation.</title>
        <authorList>
            <consortium name="The Broad Institute Genomics Platform"/>
            <consortium name="The Broad Institute Genome Sequencing Center for Infectious Disease"/>
            <person name="Wu L."/>
            <person name="Ma J."/>
        </authorList>
    </citation>
    <scope>NUCLEOTIDE SEQUENCE [LARGE SCALE GENOMIC DNA]</scope>
    <source>
        <strain evidence="4">CGMCC 1.15399</strain>
    </source>
</reference>
<evidence type="ECO:0000256" key="1">
    <source>
        <dbReference type="ARBA" id="ARBA00022801"/>
    </source>
</evidence>
<dbReference type="GO" id="GO:0016787">
    <property type="term" value="F:hydrolase activity"/>
    <property type="evidence" value="ECO:0007669"/>
    <property type="project" value="UniProtKB-KW"/>
</dbReference>